<gene>
    <name evidence="4" type="ORF">ABWK59_05495</name>
</gene>
<name>A0AAU8JSS8_9ACTN</name>
<feature type="domain" description="CBS" evidence="3">
    <location>
        <begin position="7"/>
        <end position="64"/>
    </location>
</feature>
<dbReference type="Pfam" id="PF00571">
    <property type="entry name" value="CBS"/>
    <property type="match status" value="2"/>
</dbReference>
<dbReference type="SUPFAM" id="SSF54631">
    <property type="entry name" value="CBS-domain pair"/>
    <property type="match status" value="1"/>
</dbReference>
<organism evidence="4">
    <name type="scientific">Kitasatospora camelliae</name>
    <dbReference type="NCBI Taxonomy" id="3156397"/>
    <lineage>
        <taxon>Bacteria</taxon>
        <taxon>Bacillati</taxon>
        <taxon>Actinomycetota</taxon>
        <taxon>Actinomycetes</taxon>
        <taxon>Kitasatosporales</taxon>
        <taxon>Streptomycetaceae</taxon>
        <taxon>Kitasatospora</taxon>
    </lineage>
</organism>
<keyword evidence="2" id="KW-0129">CBS domain</keyword>
<dbReference type="RefSeq" id="WP_354638292.1">
    <property type="nucleotide sequence ID" value="NZ_CP159872.1"/>
</dbReference>
<dbReference type="SMART" id="SM00116">
    <property type="entry name" value="CBS"/>
    <property type="match status" value="2"/>
</dbReference>
<dbReference type="PANTHER" id="PTHR48108:SF26">
    <property type="entry name" value="CBS DOMAIN-CONTAINING PROTEIN DDB_G0289609"/>
    <property type="match status" value="1"/>
</dbReference>
<protein>
    <submittedName>
        <fullName evidence="4">CBS domain-containing protein</fullName>
    </submittedName>
</protein>
<dbReference type="InterPro" id="IPR051462">
    <property type="entry name" value="CBS_domain-containing"/>
</dbReference>
<accession>A0AAU8JSS8</accession>
<sequence>MRVAEFMTSPPVTADPVTTAREAARLMAEQAVGCVLVVDRGRLRGVLTDRDLAVRVLARGADPETPVGGLMSAPVVTLDADEDVSAAYRTFCRTGVRRLPVLRDGRVVGVLAVDDLFLDVLQHLADLLGPISWSALREGGPGPGPPATG</sequence>
<dbReference type="PANTHER" id="PTHR48108">
    <property type="entry name" value="CBS DOMAIN-CONTAINING PROTEIN CBSX2, CHLOROPLASTIC"/>
    <property type="match status" value="1"/>
</dbReference>
<dbReference type="KEGG" id="kcm:ABWK59_05495"/>
<evidence type="ECO:0000259" key="3">
    <source>
        <dbReference type="PROSITE" id="PS51371"/>
    </source>
</evidence>
<dbReference type="Gene3D" id="3.10.580.10">
    <property type="entry name" value="CBS-domain"/>
    <property type="match status" value="1"/>
</dbReference>
<proteinExistence type="predicted"/>
<evidence type="ECO:0000313" key="4">
    <source>
        <dbReference type="EMBL" id="XCM78417.1"/>
    </source>
</evidence>
<dbReference type="EMBL" id="CP159872">
    <property type="protein sequence ID" value="XCM78417.1"/>
    <property type="molecule type" value="Genomic_DNA"/>
</dbReference>
<dbReference type="InterPro" id="IPR000644">
    <property type="entry name" value="CBS_dom"/>
</dbReference>
<keyword evidence="1" id="KW-0677">Repeat</keyword>
<dbReference type="AlphaFoldDB" id="A0AAU8JSS8"/>
<feature type="domain" description="CBS" evidence="3">
    <location>
        <begin position="71"/>
        <end position="127"/>
    </location>
</feature>
<reference evidence="4" key="1">
    <citation type="submission" date="2024-06" db="EMBL/GenBank/DDBJ databases">
        <title>The genome sequences of Kitasatospora sp. strain HUAS MG31.</title>
        <authorList>
            <person name="Mo P."/>
        </authorList>
    </citation>
    <scope>NUCLEOTIDE SEQUENCE</scope>
    <source>
        <strain evidence="4">HUAS MG31</strain>
    </source>
</reference>
<dbReference type="PROSITE" id="PS51371">
    <property type="entry name" value="CBS"/>
    <property type="match status" value="2"/>
</dbReference>
<evidence type="ECO:0000256" key="2">
    <source>
        <dbReference type="PROSITE-ProRule" id="PRU00703"/>
    </source>
</evidence>
<evidence type="ECO:0000256" key="1">
    <source>
        <dbReference type="ARBA" id="ARBA00022737"/>
    </source>
</evidence>
<dbReference type="InterPro" id="IPR046342">
    <property type="entry name" value="CBS_dom_sf"/>
</dbReference>